<name>A0ABQ3AZZ8_9ACTN</name>
<dbReference type="InterPro" id="IPR036388">
    <property type="entry name" value="WH-like_DNA-bd_sf"/>
</dbReference>
<keyword evidence="4" id="KW-0804">Transcription</keyword>
<dbReference type="CDD" id="cd08412">
    <property type="entry name" value="PBP2_PAO1_like"/>
    <property type="match status" value="1"/>
</dbReference>
<dbReference type="GeneID" id="96295708"/>
<accession>A0ABQ3AZZ8</accession>
<dbReference type="Gene3D" id="3.40.190.10">
    <property type="entry name" value="Periplasmic binding protein-like II"/>
    <property type="match status" value="2"/>
</dbReference>
<dbReference type="Proteomes" id="UP000600946">
    <property type="component" value="Unassembled WGS sequence"/>
</dbReference>
<dbReference type="PROSITE" id="PS50931">
    <property type="entry name" value="HTH_LYSR"/>
    <property type="match status" value="1"/>
</dbReference>
<proteinExistence type="inferred from homology"/>
<evidence type="ECO:0000256" key="2">
    <source>
        <dbReference type="ARBA" id="ARBA00023015"/>
    </source>
</evidence>
<dbReference type="EMBL" id="BMUU01000039">
    <property type="protein sequence ID" value="GGY73219.1"/>
    <property type="molecule type" value="Genomic_DNA"/>
</dbReference>
<gene>
    <name evidence="6" type="ORF">GCM10010326_78880</name>
</gene>
<comment type="similarity">
    <text evidence="1">Belongs to the LysR transcriptional regulatory family.</text>
</comment>
<keyword evidence="7" id="KW-1185">Reference proteome</keyword>
<keyword evidence="3" id="KW-0238">DNA-binding</keyword>
<dbReference type="RefSeq" id="WP_229893138.1">
    <property type="nucleotide sequence ID" value="NZ_BMUU01000039.1"/>
</dbReference>
<evidence type="ECO:0000259" key="5">
    <source>
        <dbReference type="PROSITE" id="PS50931"/>
    </source>
</evidence>
<dbReference type="PRINTS" id="PR00039">
    <property type="entry name" value="HTHLYSR"/>
</dbReference>
<sequence>MTDGMSLRQLHHFVACAEAGTMTGAARRLYISQGAVSVAISQLERQLGVQLLIRSKAKGLTLTEAGRLLLPQARALLAHAEELRTGMRDIGQAPAGRLVIGCFTTLAPFLLPRLLEEFQAAHPRVTLDFVEGSVTDLQQLLLEGSCELAVLYGVGIRPGIDFDTLYATQPHVLLPSAHPLTAKDEVRLTDLAEHDMIMLDVPPSLRYFSDVLSSAGVTPAIRHRTESFEMVRSLVARGVGYSLLIQRPTPDLSYEGRTLTVRRIRDEVQPLPVVLARPAGVQLTRRAAAFSTFCHAVSAQYADPA</sequence>
<evidence type="ECO:0000313" key="7">
    <source>
        <dbReference type="Proteomes" id="UP000600946"/>
    </source>
</evidence>
<evidence type="ECO:0000256" key="1">
    <source>
        <dbReference type="ARBA" id="ARBA00009437"/>
    </source>
</evidence>
<dbReference type="SUPFAM" id="SSF53850">
    <property type="entry name" value="Periplasmic binding protein-like II"/>
    <property type="match status" value="1"/>
</dbReference>
<comment type="caution">
    <text evidence="6">The sequence shown here is derived from an EMBL/GenBank/DDBJ whole genome shotgun (WGS) entry which is preliminary data.</text>
</comment>
<reference evidence="7" key="1">
    <citation type="journal article" date="2019" name="Int. J. Syst. Evol. Microbiol.">
        <title>The Global Catalogue of Microorganisms (GCM) 10K type strain sequencing project: providing services to taxonomists for standard genome sequencing and annotation.</title>
        <authorList>
            <consortium name="The Broad Institute Genomics Platform"/>
            <consortium name="The Broad Institute Genome Sequencing Center for Infectious Disease"/>
            <person name="Wu L."/>
            <person name="Ma J."/>
        </authorList>
    </citation>
    <scope>NUCLEOTIDE SEQUENCE [LARGE SCALE GENOMIC DNA]</scope>
    <source>
        <strain evidence="7">JCM 4594</strain>
    </source>
</reference>
<organism evidence="6 7">
    <name type="scientific">Streptomyces xanthochromogenes</name>
    <dbReference type="NCBI Taxonomy" id="67384"/>
    <lineage>
        <taxon>Bacteria</taxon>
        <taxon>Bacillati</taxon>
        <taxon>Actinomycetota</taxon>
        <taxon>Actinomycetes</taxon>
        <taxon>Kitasatosporales</taxon>
        <taxon>Streptomycetaceae</taxon>
        <taxon>Streptomyces</taxon>
    </lineage>
</organism>
<keyword evidence="2" id="KW-0805">Transcription regulation</keyword>
<dbReference type="InterPro" id="IPR036390">
    <property type="entry name" value="WH_DNA-bd_sf"/>
</dbReference>
<dbReference type="PANTHER" id="PTHR30346:SF0">
    <property type="entry name" value="HCA OPERON TRANSCRIPTIONAL ACTIVATOR HCAR"/>
    <property type="match status" value="1"/>
</dbReference>
<dbReference type="Pfam" id="PF03466">
    <property type="entry name" value="LysR_substrate"/>
    <property type="match status" value="1"/>
</dbReference>
<dbReference type="Gene3D" id="1.10.10.10">
    <property type="entry name" value="Winged helix-like DNA-binding domain superfamily/Winged helix DNA-binding domain"/>
    <property type="match status" value="1"/>
</dbReference>
<protein>
    <submittedName>
        <fullName evidence="6">LysR family transcriptional regulator</fullName>
    </submittedName>
</protein>
<dbReference type="PANTHER" id="PTHR30346">
    <property type="entry name" value="TRANSCRIPTIONAL DUAL REGULATOR HCAR-RELATED"/>
    <property type="match status" value="1"/>
</dbReference>
<feature type="domain" description="HTH lysR-type" evidence="5">
    <location>
        <begin position="5"/>
        <end position="63"/>
    </location>
</feature>
<dbReference type="InterPro" id="IPR005119">
    <property type="entry name" value="LysR_subst-bd"/>
</dbReference>
<evidence type="ECO:0000313" key="6">
    <source>
        <dbReference type="EMBL" id="GGY73219.1"/>
    </source>
</evidence>
<evidence type="ECO:0000256" key="3">
    <source>
        <dbReference type="ARBA" id="ARBA00023125"/>
    </source>
</evidence>
<dbReference type="SUPFAM" id="SSF46785">
    <property type="entry name" value="Winged helix' DNA-binding domain"/>
    <property type="match status" value="1"/>
</dbReference>
<dbReference type="Pfam" id="PF00126">
    <property type="entry name" value="HTH_1"/>
    <property type="match status" value="1"/>
</dbReference>
<evidence type="ECO:0000256" key="4">
    <source>
        <dbReference type="ARBA" id="ARBA00023163"/>
    </source>
</evidence>
<dbReference type="InterPro" id="IPR000847">
    <property type="entry name" value="LysR_HTH_N"/>
</dbReference>